<evidence type="ECO:0000313" key="1">
    <source>
        <dbReference type="EMBL" id="CAH2394692.1"/>
    </source>
</evidence>
<evidence type="ECO:0000313" key="2">
    <source>
        <dbReference type="Proteomes" id="UP001152604"/>
    </source>
</evidence>
<proteinExistence type="predicted"/>
<reference evidence="1" key="1">
    <citation type="submission" date="2022-03" db="EMBL/GenBank/DDBJ databases">
        <authorList>
            <person name="Brunel B."/>
        </authorList>
    </citation>
    <scope>NUCLEOTIDE SEQUENCE</scope>
    <source>
        <strain evidence="1">STM4922sample</strain>
    </source>
</reference>
<accession>A0ABN8J989</accession>
<protein>
    <submittedName>
        <fullName evidence="1">Uncharacterized protein</fullName>
    </submittedName>
</protein>
<comment type="caution">
    <text evidence="1">The sequence shown here is derived from an EMBL/GenBank/DDBJ whole genome shotgun (WGS) entry which is preliminary data.</text>
</comment>
<name>A0ABN8J989_9HYPH</name>
<organism evidence="1 2">
    <name type="scientific">Mesorhizobium ventifaucium</name>
    <dbReference type="NCBI Taxonomy" id="666020"/>
    <lineage>
        <taxon>Bacteria</taxon>
        <taxon>Pseudomonadati</taxon>
        <taxon>Pseudomonadota</taxon>
        <taxon>Alphaproteobacteria</taxon>
        <taxon>Hyphomicrobiales</taxon>
        <taxon>Phyllobacteriaceae</taxon>
        <taxon>Mesorhizobium</taxon>
    </lineage>
</organism>
<keyword evidence="2" id="KW-1185">Reference proteome</keyword>
<gene>
    <name evidence="1" type="ORF">MES4922_110136</name>
</gene>
<dbReference type="EMBL" id="CAKXZS010000003">
    <property type="protein sequence ID" value="CAH2394692.1"/>
    <property type="molecule type" value="Genomic_DNA"/>
</dbReference>
<sequence>MLVADGCYTGISDIGRLSNARSSGCLVRQIPRVCCRVVACRARHAFAARPRLYSSITTPNGANARCHAGLGMPLGFIEAAVKGERLDL</sequence>
<dbReference type="Proteomes" id="UP001152604">
    <property type="component" value="Unassembled WGS sequence"/>
</dbReference>